<comment type="caution">
    <text evidence="3">The sequence shown here is derived from an EMBL/GenBank/DDBJ whole genome shotgun (WGS) entry which is preliminary data.</text>
</comment>
<feature type="region of interest" description="Disordered" evidence="1">
    <location>
        <begin position="429"/>
        <end position="448"/>
    </location>
</feature>
<gene>
    <name evidence="3" type="ORF">RM649_11810</name>
</gene>
<reference evidence="4" key="1">
    <citation type="submission" date="2023-07" db="EMBL/GenBank/DDBJ databases">
        <title>30 novel species of actinomycetes from the DSMZ collection.</title>
        <authorList>
            <person name="Nouioui I."/>
        </authorList>
    </citation>
    <scope>NUCLEOTIDE SEQUENCE [LARGE SCALE GENOMIC DNA]</scope>
    <source>
        <strain evidence="4">DSM 41770</strain>
    </source>
</reference>
<organism evidence="3 4">
    <name type="scientific">Streptomyces salyersiae</name>
    <dbReference type="NCBI Taxonomy" id="3075530"/>
    <lineage>
        <taxon>Bacteria</taxon>
        <taxon>Bacillati</taxon>
        <taxon>Actinomycetota</taxon>
        <taxon>Actinomycetes</taxon>
        <taxon>Kitasatosporales</taxon>
        <taxon>Streptomycetaceae</taxon>
        <taxon>Streptomyces</taxon>
    </lineage>
</organism>
<keyword evidence="4" id="KW-1185">Reference proteome</keyword>
<name>A0ABU2RJ36_9ACTN</name>
<feature type="compositionally biased region" description="Polar residues" evidence="1">
    <location>
        <begin position="436"/>
        <end position="448"/>
    </location>
</feature>
<feature type="chain" id="PRO_5047140152" description="CARDB domain-containing protein" evidence="2">
    <location>
        <begin position="34"/>
        <end position="448"/>
    </location>
</feature>
<feature type="signal peptide" evidence="2">
    <location>
        <begin position="1"/>
        <end position="33"/>
    </location>
</feature>
<dbReference type="InterPro" id="IPR013783">
    <property type="entry name" value="Ig-like_fold"/>
</dbReference>
<proteinExistence type="predicted"/>
<dbReference type="Proteomes" id="UP001183777">
    <property type="component" value="Unassembled WGS sequence"/>
</dbReference>
<dbReference type="Gene3D" id="2.60.40.10">
    <property type="entry name" value="Immunoglobulins"/>
    <property type="match status" value="1"/>
</dbReference>
<evidence type="ECO:0008006" key="5">
    <source>
        <dbReference type="Google" id="ProtNLM"/>
    </source>
</evidence>
<accession>A0ABU2RJ36</accession>
<protein>
    <recommendedName>
        <fullName evidence="5">CARDB domain-containing protein</fullName>
    </recommendedName>
</protein>
<evidence type="ECO:0000313" key="4">
    <source>
        <dbReference type="Proteomes" id="UP001183777"/>
    </source>
</evidence>
<evidence type="ECO:0000313" key="3">
    <source>
        <dbReference type="EMBL" id="MDT0428328.1"/>
    </source>
</evidence>
<dbReference type="EMBL" id="JAVREX010000004">
    <property type="protein sequence ID" value="MDT0428328.1"/>
    <property type="molecule type" value="Genomic_DNA"/>
</dbReference>
<evidence type="ECO:0000256" key="2">
    <source>
        <dbReference type="SAM" id="SignalP"/>
    </source>
</evidence>
<evidence type="ECO:0000256" key="1">
    <source>
        <dbReference type="SAM" id="MobiDB-lite"/>
    </source>
</evidence>
<keyword evidence="2" id="KW-0732">Signal</keyword>
<dbReference type="RefSeq" id="WP_311656233.1">
    <property type="nucleotide sequence ID" value="NZ_JAVREX010000004.1"/>
</dbReference>
<sequence length="448" mass="46649">MRPVPARPLARLATSAAVVTGALLTGLSVPAAADEPQSDQLWISAPYEQNLQAGSESETDFEVGLYHDNDTFSVIDGQVTVDVSGLAGVAEVSWPTTCAPAGTTAVCDIPVVPVIGEDYDPQITLGLRPAADAELGAQGKVTYEATALGGPDGTLEAPKDSFDSTVTVTSGPDLALNELDPVTGAQPGSVHTLPLTVTNRGAVPAQGFTLAMTASYGLGFDSRYDACTYTDLGDDDYAPMYQADCAFDQVLEPGETFTLPEPLRMSLAPHALTERLDISLRPGGGADDIAEENNYVSVALKAVSTADFSVRDVKVSGAAGDTVRADVTFRNNGPGWFGNLGSGDSVALVAFTVPAGTTATSVPEACEPRTLSGGYRAGRLGAPSYVCEMPYWVREDTTRVFPFDLRVDTVVPDARGAVTLRPASFGTDFPFDPEPGNNTAAVTVNPTA</sequence>